<organism evidence="2 3">
    <name type="scientific">Eleusine coracana subsp. coracana</name>
    <dbReference type="NCBI Taxonomy" id="191504"/>
    <lineage>
        <taxon>Eukaryota</taxon>
        <taxon>Viridiplantae</taxon>
        <taxon>Streptophyta</taxon>
        <taxon>Embryophyta</taxon>
        <taxon>Tracheophyta</taxon>
        <taxon>Spermatophyta</taxon>
        <taxon>Magnoliopsida</taxon>
        <taxon>Liliopsida</taxon>
        <taxon>Poales</taxon>
        <taxon>Poaceae</taxon>
        <taxon>PACMAD clade</taxon>
        <taxon>Chloridoideae</taxon>
        <taxon>Cynodonteae</taxon>
        <taxon>Eleusininae</taxon>
        <taxon>Eleusine</taxon>
    </lineage>
</organism>
<comment type="caution">
    <text evidence="2">The sequence shown here is derived from an EMBL/GenBank/DDBJ whole genome shotgun (WGS) entry which is preliminary data.</text>
</comment>
<proteinExistence type="predicted"/>
<name>A0AAV5DCZ0_ELECO</name>
<sequence>MASGSRPMHTSRPLSSPVANRPLSPHLPLKKPQLSATFSISPYFRCCIGRCHHSHPSIHQVQRNVWCLSRIVPLLASTYSGSLKVIKFKAQNWLGALMDIQTIHMFFVLTKLIKVRVLMALDDMEDRRWYQNLATGTLVSFSSAWRC</sequence>
<dbReference type="AlphaFoldDB" id="A0AAV5DCZ0"/>
<dbReference type="Proteomes" id="UP001054889">
    <property type="component" value="Unassembled WGS sequence"/>
</dbReference>
<accession>A0AAV5DCZ0</accession>
<reference evidence="2" key="2">
    <citation type="submission" date="2021-12" db="EMBL/GenBank/DDBJ databases">
        <title>Resequencing data analysis of finger millet.</title>
        <authorList>
            <person name="Hatakeyama M."/>
            <person name="Aluri S."/>
            <person name="Balachadran M.T."/>
            <person name="Sivarajan S.R."/>
            <person name="Poveda L."/>
            <person name="Shimizu-Inatsugi R."/>
            <person name="Schlapbach R."/>
            <person name="Sreeman S.M."/>
            <person name="Shimizu K.K."/>
        </authorList>
    </citation>
    <scope>NUCLEOTIDE SEQUENCE</scope>
</reference>
<dbReference type="EMBL" id="BQKI01000015">
    <property type="protein sequence ID" value="GJN07885.1"/>
    <property type="molecule type" value="Genomic_DNA"/>
</dbReference>
<gene>
    <name evidence="2" type="primary">ga25755</name>
    <name evidence="2" type="ORF">PR202_ga25755</name>
</gene>
<feature type="region of interest" description="Disordered" evidence="1">
    <location>
        <begin position="1"/>
        <end position="20"/>
    </location>
</feature>
<evidence type="ECO:0000313" key="2">
    <source>
        <dbReference type="EMBL" id="GJN07885.1"/>
    </source>
</evidence>
<evidence type="ECO:0000313" key="3">
    <source>
        <dbReference type="Proteomes" id="UP001054889"/>
    </source>
</evidence>
<evidence type="ECO:0000256" key="1">
    <source>
        <dbReference type="SAM" id="MobiDB-lite"/>
    </source>
</evidence>
<protein>
    <submittedName>
        <fullName evidence="2">Uncharacterized protein</fullName>
    </submittedName>
</protein>
<keyword evidence="3" id="KW-1185">Reference proteome</keyword>
<reference evidence="2" key="1">
    <citation type="journal article" date="2018" name="DNA Res.">
        <title>Multiple hybrid de novo genome assembly of finger millet, an orphan allotetraploid crop.</title>
        <authorList>
            <person name="Hatakeyama M."/>
            <person name="Aluri S."/>
            <person name="Balachadran M.T."/>
            <person name="Sivarajan S.R."/>
            <person name="Patrignani A."/>
            <person name="Gruter S."/>
            <person name="Poveda L."/>
            <person name="Shimizu-Inatsugi R."/>
            <person name="Baeten J."/>
            <person name="Francoijs K.J."/>
            <person name="Nataraja K.N."/>
            <person name="Reddy Y.A.N."/>
            <person name="Phadnis S."/>
            <person name="Ravikumar R.L."/>
            <person name="Schlapbach R."/>
            <person name="Sreeman S.M."/>
            <person name="Shimizu K.K."/>
        </authorList>
    </citation>
    <scope>NUCLEOTIDE SEQUENCE</scope>
</reference>